<dbReference type="InterPro" id="IPR050704">
    <property type="entry name" value="Peptidase_C85-like"/>
</dbReference>
<reference evidence="2" key="1">
    <citation type="submission" date="2021-02" db="EMBL/GenBank/DDBJ databases">
        <authorList>
            <person name="Dougan E. K."/>
            <person name="Rhodes N."/>
            <person name="Thang M."/>
            <person name="Chan C."/>
        </authorList>
    </citation>
    <scope>NUCLEOTIDE SEQUENCE</scope>
</reference>
<feature type="domain" description="OTU" evidence="1">
    <location>
        <begin position="31"/>
        <end position="167"/>
    </location>
</feature>
<organism evidence="2 3">
    <name type="scientific">Symbiodinium pilosum</name>
    <name type="common">Dinoflagellate</name>
    <dbReference type="NCBI Taxonomy" id="2952"/>
    <lineage>
        <taxon>Eukaryota</taxon>
        <taxon>Sar</taxon>
        <taxon>Alveolata</taxon>
        <taxon>Dinophyceae</taxon>
        <taxon>Suessiales</taxon>
        <taxon>Symbiodiniaceae</taxon>
        <taxon>Symbiodinium</taxon>
    </lineage>
</organism>
<dbReference type="OrthoDB" id="416437at2759"/>
<evidence type="ECO:0000259" key="1">
    <source>
        <dbReference type="PROSITE" id="PS50802"/>
    </source>
</evidence>
<proteinExistence type="predicted"/>
<dbReference type="GO" id="GO:0004843">
    <property type="term" value="F:cysteine-type deubiquitinase activity"/>
    <property type="evidence" value="ECO:0007669"/>
    <property type="project" value="TreeGrafter"/>
</dbReference>
<dbReference type="PANTHER" id="PTHR12419">
    <property type="entry name" value="OTU DOMAIN CONTAINING PROTEIN"/>
    <property type="match status" value="1"/>
</dbReference>
<dbReference type="AlphaFoldDB" id="A0A812Q1B6"/>
<evidence type="ECO:0000313" key="3">
    <source>
        <dbReference type="Proteomes" id="UP000649617"/>
    </source>
</evidence>
<accession>A0A812Q1B6</accession>
<name>A0A812Q1B6_SYMPI</name>
<gene>
    <name evidence="2" type="primary">pif1</name>
    <name evidence="2" type="ORF">SPIL2461_LOCUS9237</name>
</gene>
<dbReference type="Proteomes" id="UP000649617">
    <property type="component" value="Unassembled WGS sequence"/>
</dbReference>
<comment type="caution">
    <text evidence="2">The sequence shown here is derived from an EMBL/GenBank/DDBJ whole genome shotgun (WGS) entry which is preliminary data.</text>
</comment>
<dbReference type="SUPFAM" id="SSF54001">
    <property type="entry name" value="Cysteine proteinases"/>
    <property type="match status" value="1"/>
</dbReference>
<dbReference type="CDD" id="cd22744">
    <property type="entry name" value="OTU"/>
    <property type="match status" value="1"/>
</dbReference>
<keyword evidence="3" id="KW-1185">Reference proteome</keyword>
<dbReference type="Pfam" id="PF14214">
    <property type="entry name" value="Helitron_like_N"/>
    <property type="match status" value="1"/>
</dbReference>
<dbReference type="InterPro" id="IPR025476">
    <property type="entry name" value="Helitron_helicase-like"/>
</dbReference>
<dbReference type="InterPro" id="IPR003323">
    <property type="entry name" value="OTU_dom"/>
</dbReference>
<dbReference type="PROSITE" id="PS50802">
    <property type="entry name" value="OTU"/>
    <property type="match status" value="1"/>
</dbReference>
<dbReference type="InterPro" id="IPR038765">
    <property type="entry name" value="Papain-like_cys_pep_sf"/>
</dbReference>
<sequence>MAREVGLDAAIDMEAAEELLQEHAAAVIPHLELRGIAGDGNCLFRAAACQVPEGEEHHVALRAICAAGAADAWERYAPYLQPCGREQVLEWCRNMAQDRFWGDGLACRVLTDCLKRPMIIWRLMEPEQRPSCFVPALGVVGAPVQPIYLFLDERVRGAEHYWALVRGERPSQHSPWQALQPAAAGDGRRGSFRRRCLPASFFGTANQQASSGPWTRHGLTQGQMEELLLMQDQGVTPEELAAKFFPGQKEKLRLVRRWGSVDKEQIRAKVQAYVAAKAGAQTSGRAMAAAHRLHRSQCHAFQAERPPAASSWQEELGRRFSVAGRVEAGAPPEQRSSQMPLAQQCGRRSAKRTCSLHWRAHAAAAVSCPCSITCDPDPAHLEACASAAQKAAQEEHTGKLQAYLTPDASYWEAFRDFVCEGALGWDDFFMLLPKEDATRLAPLDLKVDYITRRGGQACVTAKQKKSLVRAVWKPVDVTEQLPTPASLRAFDFLMEHNDTYRTYVLRHRELLRANANSGNAWRYVPTAQLLLQMPGIEVAARPWLYVKASLGDTDVSDRLKALGILKASSNPSAKTHWLRKVLSRNVDFVKDYPLQALLHDVTMARTITAVVAVAEKQKISRDEAAADMPQFEQYWHHQAQKLEDVCRQAGKFPNLFFTIAPAEWRFPLHAGMFSKEDQEDLSQCQAWLTMHMHNCIAAVLDAVLWKNKAQAAELGIAEIEHYTYRFEFQGRGTIHVHAVAWVKYNPGVCVEELSGRSGARGQTSPLVRLLEEVFDCGAVDVQCGQSEHNLLRYVAGYVAKASDSLRFQKGDEGRGAPAETSRWRQVCRLLCKRSPLEQELAMYFAGLPMVETSFTGDRMYPPIPGSTAVNKYRHAYLAYQERLVAAHEEHCQVQEVAEDGRVLRLRNFVEWCRLFRLHQYVKTGENSWSYVVRERNARGRGTGKKCAIAMTWPFELLDIYCGAYAAAFFSSPRSRVVPSCR</sequence>
<dbReference type="GO" id="GO:0016579">
    <property type="term" value="P:protein deubiquitination"/>
    <property type="evidence" value="ECO:0007669"/>
    <property type="project" value="TreeGrafter"/>
</dbReference>
<evidence type="ECO:0000313" key="2">
    <source>
        <dbReference type="EMBL" id="CAE7379414.1"/>
    </source>
</evidence>
<dbReference type="EMBL" id="CAJNIZ010015934">
    <property type="protein sequence ID" value="CAE7379414.1"/>
    <property type="molecule type" value="Genomic_DNA"/>
</dbReference>
<dbReference type="Pfam" id="PF02338">
    <property type="entry name" value="OTU"/>
    <property type="match status" value="1"/>
</dbReference>
<protein>
    <submittedName>
        <fullName evidence="2">Pif1 protein</fullName>
    </submittedName>
</protein>
<dbReference type="Gene3D" id="3.90.70.80">
    <property type="match status" value="1"/>
</dbReference>